<proteinExistence type="inferred from homology"/>
<dbReference type="GO" id="GO:0043571">
    <property type="term" value="P:maintenance of CRISPR repeat elements"/>
    <property type="evidence" value="ECO:0007669"/>
    <property type="project" value="UniProtKB-UniRule"/>
</dbReference>
<keyword evidence="8 11" id="KW-0460">Magnesium</keyword>
<evidence type="ECO:0000256" key="1">
    <source>
        <dbReference type="ARBA" id="ARBA00001946"/>
    </source>
</evidence>
<organism evidence="13 14">
    <name type="scientific">Dethiosulfovibrio peptidovorans DSM 11002</name>
    <dbReference type="NCBI Taxonomy" id="469381"/>
    <lineage>
        <taxon>Bacteria</taxon>
        <taxon>Thermotogati</taxon>
        <taxon>Synergistota</taxon>
        <taxon>Synergistia</taxon>
        <taxon>Synergistales</taxon>
        <taxon>Dethiosulfovibrionaceae</taxon>
        <taxon>Dethiosulfovibrio</taxon>
    </lineage>
</organism>
<dbReference type="GO" id="GO:0016787">
    <property type="term" value="F:hydrolase activity"/>
    <property type="evidence" value="ECO:0007669"/>
    <property type="project" value="UniProtKB-KW"/>
</dbReference>
<comment type="caution">
    <text evidence="13">The sequence shown here is derived from an EMBL/GenBank/DDBJ whole genome shotgun (WGS) entry which is preliminary data.</text>
</comment>
<comment type="cofactor">
    <cofactor evidence="1 11">
        <name>Mg(2+)</name>
        <dbReference type="ChEBI" id="CHEBI:18420"/>
    </cofactor>
</comment>
<keyword evidence="10 11" id="KW-0051">Antiviral defense</keyword>
<evidence type="ECO:0000256" key="10">
    <source>
        <dbReference type="ARBA" id="ARBA00023118"/>
    </source>
</evidence>
<comment type="function">
    <text evidence="11">CRISPR (clustered regularly interspaced short palindromic repeat), is an adaptive immune system that provides protection against mobile genetic elements (viruses, transposable elements and conjugative plasmids). CRISPR clusters contain sequences complementary to antecedent mobile elements and target invading nucleic acids. CRISPR clusters are transcribed and processed into CRISPR RNA (crRNA). Functions as a ssRNA-specific endoribonuclease. Involved in the integration of spacer DNA into the CRISPR cassette.</text>
</comment>
<accession>D2Z2L2</accession>
<evidence type="ECO:0000313" key="14">
    <source>
        <dbReference type="Proteomes" id="UP000006427"/>
    </source>
</evidence>
<dbReference type="InterPro" id="IPR019199">
    <property type="entry name" value="Virulence_VapD/CRISPR_Cas2"/>
</dbReference>
<dbReference type="Proteomes" id="UP000006427">
    <property type="component" value="Unassembled WGS sequence"/>
</dbReference>
<keyword evidence="14" id="KW-1185">Reference proteome</keyword>
<keyword evidence="9" id="KW-0843">Virulence</keyword>
<dbReference type="RefSeq" id="WP_005661808.1">
    <property type="nucleotide sequence ID" value="NZ_ABTR02000001.1"/>
</dbReference>
<keyword evidence="5 11" id="KW-0479">Metal-binding</keyword>
<dbReference type="GO" id="GO:0046872">
    <property type="term" value="F:metal ion binding"/>
    <property type="evidence" value="ECO:0007669"/>
    <property type="project" value="UniProtKB-UniRule"/>
</dbReference>
<comment type="similarity">
    <text evidence="3 11">Belongs to the CRISPR-associated endoribonuclease Cas2 protein family.</text>
</comment>
<comment type="similarity">
    <text evidence="2 12">Belongs to the VapD ribonuclease family.</text>
</comment>
<evidence type="ECO:0000256" key="9">
    <source>
        <dbReference type="ARBA" id="ARBA00023026"/>
    </source>
</evidence>
<comment type="subunit">
    <text evidence="11">Homodimer, forms a heterotetramer with a Cas1 homodimer.</text>
</comment>
<evidence type="ECO:0000256" key="7">
    <source>
        <dbReference type="ARBA" id="ARBA00022801"/>
    </source>
</evidence>
<dbReference type="PIRSF" id="PIRSF002882">
    <property type="entry name" value="VapD"/>
    <property type="match status" value="1"/>
</dbReference>
<dbReference type="GO" id="GO:0051607">
    <property type="term" value="P:defense response to virus"/>
    <property type="evidence" value="ECO:0007669"/>
    <property type="project" value="UniProtKB-UniRule"/>
</dbReference>
<dbReference type="Pfam" id="PF09827">
    <property type="entry name" value="CRISPR_Cas2"/>
    <property type="match status" value="1"/>
</dbReference>
<evidence type="ECO:0000256" key="12">
    <source>
        <dbReference type="PIRNR" id="PIRNR002882"/>
    </source>
</evidence>
<keyword evidence="4 11" id="KW-0540">Nuclease</keyword>
<dbReference type="PaxDb" id="469381-Dpep_2001"/>
<sequence>MRYAIAFDLDQDTLSKSYPNPSYTNAYNDIKKILEDHGFSRRQGSVYFGNETVDAVKCVLAAQKLAKEFSWFPSSVKDIRMLRVEDDNDLREAIESI</sequence>
<name>D2Z2L2_9BACT</name>
<dbReference type="STRING" id="469381.Dpep_2001"/>
<gene>
    <name evidence="11" type="primary">cas2</name>
    <name evidence="13" type="ORF">Dpep_2001</name>
</gene>
<dbReference type="GO" id="GO:0004521">
    <property type="term" value="F:RNA endonuclease activity"/>
    <property type="evidence" value="ECO:0007669"/>
    <property type="project" value="InterPro"/>
</dbReference>
<dbReference type="HAMAP" id="MF_01471">
    <property type="entry name" value="Cas2"/>
    <property type="match status" value="1"/>
</dbReference>
<comment type="function">
    <text evidence="12">Cleaves ssRNA, mostly between U:A.</text>
</comment>
<dbReference type="InterPro" id="IPR021127">
    <property type="entry name" value="CRISPR_associated_Cas2"/>
</dbReference>
<evidence type="ECO:0000313" key="13">
    <source>
        <dbReference type="EMBL" id="EFC92025.1"/>
    </source>
</evidence>
<evidence type="ECO:0000256" key="11">
    <source>
        <dbReference type="HAMAP-Rule" id="MF_01471"/>
    </source>
</evidence>
<dbReference type="EC" id="3.1.-.-" evidence="11"/>
<dbReference type="Gene3D" id="3.30.70.240">
    <property type="match status" value="1"/>
</dbReference>
<dbReference type="AlphaFoldDB" id="D2Z2L2"/>
<evidence type="ECO:0000256" key="8">
    <source>
        <dbReference type="ARBA" id="ARBA00022842"/>
    </source>
</evidence>
<evidence type="ECO:0000256" key="4">
    <source>
        <dbReference type="ARBA" id="ARBA00022722"/>
    </source>
</evidence>
<evidence type="ECO:0000256" key="6">
    <source>
        <dbReference type="ARBA" id="ARBA00022759"/>
    </source>
</evidence>
<dbReference type="eggNOG" id="COG3309">
    <property type="taxonomic scope" value="Bacteria"/>
</dbReference>
<evidence type="ECO:0000256" key="3">
    <source>
        <dbReference type="ARBA" id="ARBA00009959"/>
    </source>
</evidence>
<evidence type="ECO:0000256" key="2">
    <source>
        <dbReference type="ARBA" id="ARBA00009653"/>
    </source>
</evidence>
<dbReference type="OrthoDB" id="8611858at2"/>
<reference evidence="13 14" key="1">
    <citation type="journal article" date="2010" name="Stand. Genomic Sci.">
        <title>Permanent draft genome sequence of Dethiosulfovibrio peptidovorans type strain (SEBR 4207).</title>
        <authorList>
            <person name="Labutti K."/>
            <person name="Mayilraj S."/>
            <person name="Clum A."/>
            <person name="Lucas S."/>
            <person name="Glavina Del Rio T."/>
            <person name="Nolan M."/>
            <person name="Tice H."/>
            <person name="Cheng J.F."/>
            <person name="Pitluck S."/>
            <person name="Liolios K."/>
            <person name="Ivanova N."/>
            <person name="Mavromatis K."/>
            <person name="Mikhailova N."/>
            <person name="Pati A."/>
            <person name="Goodwin L."/>
            <person name="Chen A."/>
            <person name="Palaniappan K."/>
            <person name="Land M."/>
            <person name="Hauser L."/>
            <person name="Chang Y.J."/>
            <person name="Jeffries C.D."/>
            <person name="Rohde M."/>
            <person name="Spring S."/>
            <person name="Goker M."/>
            <person name="Woyke T."/>
            <person name="Bristow J."/>
            <person name="Eisen J.A."/>
            <person name="Markowitz V."/>
            <person name="Hugenholtz P."/>
            <person name="Kyrpides N.C."/>
            <person name="Klenk H.P."/>
            <person name="Lapidus A."/>
        </authorList>
    </citation>
    <scope>NUCLEOTIDE SEQUENCE [LARGE SCALE GENOMIC DNA]</scope>
    <source>
        <strain evidence="13 14">DSM 11002</strain>
    </source>
</reference>
<dbReference type="GO" id="GO:0003723">
    <property type="term" value="F:RNA binding"/>
    <property type="evidence" value="ECO:0007669"/>
    <property type="project" value="InterPro"/>
</dbReference>
<dbReference type="InterPro" id="IPR016368">
    <property type="entry name" value="VapD"/>
</dbReference>
<keyword evidence="7 11" id="KW-0378">Hydrolase</keyword>
<protein>
    <recommendedName>
        <fullName evidence="11">CRISPR-associated endoribonuclease Cas2</fullName>
        <ecNumber evidence="11">3.1.-.-</ecNumber>
    </recommendedName>
</protein>
<keyword evidence="6 11" id="KW-0255">Endonuclease</keyword>
<evidence type="ECO:0000256" key="5">
    <source>
        <dbReference type="ARBA" id="ARBA00022723"/>
    </source>
</evidence>
<dbReference type="EMBL" id="ABTR02000001">
    <property type="protein sequence ID" value="EFC92025.1"/>
    <property type="molecule type" value="Genomic_DNA"/>
</dbReference>
<feature type="binding site" evidence="11">
    <location>
        <position position="8"/>
    </location>
    <ligand>
        <name>Mg(2+)</name>
        <dbReference type="ChEBI" id="CHEBI:18420"/>
        <note>catalytic</note>
    </ligand>
</feature>
<dbReference type="SUPFAM" id="SSF143430">
    <property type="entry name" value="TTP0101/SSO1404-like"/>
    <property type="match status" value="1"/>
</dbReference>